<dbReference type="InterPro" id="IPR045079">
    <property type="entry name" value="Oxoprolinase-like"/>
</dbReference>
<feature type="domain" description="Hydantoinase B/oxoprolinase" evidence="1">
    <location>
        <begin position="41"/>
        <end position="595"/>
    </location>
</feature>
<evidence type="ECO:0000313" key="2">
    <source>
        <dbReference type="EMBL" id="GLK09586.1"/>
    </source>
</evidence>
<accession>A0A9W6I090</accession>
<sequence>MPAAFPDRFASRPIPIEELRRAISPKLRLHTVDQAAIDAIDPLTYEVVRHRIWSITDEMGDTLKRMSGSTSVTEVNDFDFTIGDELGQEVQVGLFNTGLVAAMDLAIYWTLLHRGENPGIAEGDMFLCNDPWVGGGLHQNDVAVLAPIFHDGRLFGWSTAICHVADLGGSAPGSFSPSATDIFSEAVPTPPIKIVRGGEIQDDVVDAYLRRSRVPEMVGLDLRAKIGANRLAVERLLTLVGRYGPDLVKAVMKRMMDDAERRLRAKLAALPDGAWHAIGHQEQAGLGDRGIYKIELRMTKIGDHLTFDFTGTDPQQGMINCPYAGMRAGVMFALLPVLAGDIPWAAGGLMRCFDLVSEEGTINNASFPAAVAKAPVGPAWATANLVAECLGKMLDTMVESRPRVQSVCAGTYDGCLLAGVDAEGRPFIGGLADTMASGYGAQTDADGVDTAGLFVIPMGRAPDVEMTELTQPLLYLWRREEADTGGAGRRRGGLSGSVCVIGHGTRGSMTAMFTGSGKAASMSPGLAGGYPGGTQLDLVVHDSGARRALAAGRIPGSVEELGGEHYLVQAHDEVPVHPDSAVVLRWGAGGGYGDPLLREPAEVARDVADGKVSPEAARTLYAVVLDEMGAADPAATDAARRRARVRRRESATAPVTTAEPVLAVAGERRPLDDNLRLAPDGEGGSVVVCAHCDHPLGRWGENYLAPLPRRTGSPGEAGPTAWADPADYVDVPIEFRQFYCPGCYTALLTQVVPAAQPILLDRAPV</sequence>
<dbReference type="PANTHER" id="PTHR11365:SF23">
    <property type="entry name" value="HYPOTHETICAL 5-OXOPROLINASE (EUROFUNG)-RELATED"/>
    <property type="match status" value="1"/>
</dbReference>
<evidence type="ECO:0000313" key="3">
    <source>
        <dbReference type="Proteomes" id="UP001143474"/>
    </source>
</evidence>
<dbReference type="Pfam" id="PF02538">
    <property type="entry name" value="Hydantoinase_B"/>
    <property type="match status" value="1"/>
</dbReference>
<proteinExistence type="predicted"/>
<dbReference type="InterPro" id="IPR003692">
    <property type="entry name" value="Hydantoinase_B"/>
</dbReference>
<dbReference type="GO" id="GO:0005829">
    <property type="term" value="C:cytosol"/>
    <property type="evidence" value="ECO:0007669"/>
    <property type="project" value="TreeGrafter"/>
</dbReference>
<reference evidence="2" key="2">
    <citation type="submission" date="2023-01" db="EMBL/GenBank/DDBJ databases">
        <authorList>
            <person name="Sun Q."/>
            <person name="Evtushenko L."/>
        </authorList>
    </citation>
    <scope>NUCLEOTIDE SEQUENCE</scope>
    <source>
        <strain evidence="2">VKM Ac-2007</strain>
    </source>
</reference>
<comment type="caution">
    <text evidence="2">The sequence shown here is derived from an EMBL/GenBank/DDBJ whole genome shotgun (WGS) entry which is preliminary data.</text>
</comment>
<dbReference type="GO" id="GO:0006749">
    <property type="term" value="P:glutathione metabolic process"/>
    <property type="evidence" value="ECO:0007669"/>
    <property type="project" value="TreeGrafter"/>
</dbReference>
<keyword evidence="3" id="KW-1185">Reference proteome</keyword>
<organism evidence="2 3">
    <name type="scientific">Streptosporangium carneum</name>
    <dbReference type="NCBI Taxonomy" id="47481"/>
    <lineage>
        <taxon>Bacteria</taxon>
        <taxon>Bacillati</taxon>
        <taxon>Actinomycetota</taxon>
        <taxon>Actinomycetes</taxon>
        <taxon>Streptosporangiales</taxon>
        <taxon>Streptosporangiaceae</taxon>
        <taxon>Streptosporangium</taxon>
    </lineage>
</organism>
<protein>
    <submittedName>
        <fullName evidence="2">Hydantoinase B/oxoprolinase</fullName>
    </submittedName>
</protein>
<dbReference type="EMBL" id="BSEV01000005">
    <property type="protein sequence ID" value="GLK09586.1"/>
    <property type="molecule type" value="Genomic_DNA"/>
</dbReference>
<dbReference type="PANTHER" id="PTHR11365">
    <property type="entry name" value="5-OXOPROLINASE RELATED"/>
    <property type="match status" value="1"/>
</dbReference>
<dbReference type="AlphaFoldDB" id="A0A9W6I090"/>
<evidence type="ECO:0000259" key="1">
    <source>
        <dbReference type="Pfam" id="PF02538"/>
    </source>
</evidence>
<reference evidence="2" key="1">
    <citation type="journal article" date="2014" name="Int. J. Syst. Evol. Microbiol.">
        <title>Complete genome sequence of Corynebacterium casei LMG S-19264T (=DSM 44701T), isolated from a smear-ripened cheese.</title>
        <authorList>
            <consortium name="US DOE Joint Genome Institute (JGI-PGF)"/>
            <person name="Walter F."/>
            <person name="Albersmeier A."/>
            <person name="Kalinowski J."/>
            <person name="Ruckert C."/>
        </authorList>
    </citation>
    <scope>NUCLEOTIDE SEQUENCE</scope>
    <source>
        <strain evidence="2">VKM Ac-2007</strain>
    </source>
</reference>
<gene>
    <name evidence="2" type="ORF">GCM10017600_29920</name>
</gene>
<dbReference type="Proteomes" id="UP001143474">
    <property type="component" value="Unassembled WGS sequence"/>
</dbReference>
<name>A0A9W6I090_9ACTN</name>
<dbReference type="GO" id="GO:0017168">
    <property type="term" value="F:5-oxoprolinase (ATP-hydrolyzing) activity"/>
    <property type="evidence" value="ECO:0007669"/>
    <property type="project" value="TreeGrafter"/>
</dbReference>
<dbReference type="RefSeq" id="WP_271218036.1">
    <property type="nucleotide sequence ID" value="NZ_BAAAVD010000045.1"/>
</dbReference>